<dbReference type="InterPro" id="IPR016195">
    <property type="entry name" value="Pol/histidinol_Pase-like"/>
</dbReference>
<proteinExistence type="inferred from homology"/>
<dbReference type="CDD" id="cd04485">
    <property type="entry name" value="DnaE_OBF"/>
    <property type="match status" value="1"/>
</dbReference>
<dbReference type="GO" id="GO:0003676">
    <property type="term" value="F:nucleic acid binding"/>
    <property type="evidence" value="ECO:0007669"/>
    <property type="project" value="InterPro"/>
</dbReference>
<sequence length="1179" mass="134432">MINSVREFKREELGKFAHLHVHTGYSLLDGSGKIKDIISRAKELGMGSIAITDHGNMFGCVEFYKEALKQGVKPIIGCEVYVVPKSMHIKRSDSDNETHHLVLLVKNEIGYKNLMKIVTTASVEGFYYKPRIDRNFLKEHSEGLIAASACLGGEIPKQIMYGNLEKARSIAKDYKSVFEEDYYIELQNHGMKEELEVNDELIKIAEELDIPLICTNDVHYIKREDSVAHDTLLCIQTGKTVDDENRMRFPSDEFYLKSPDEMKNLFSDIPEALENTVKIAEKCNFDYEFHVSKLPKYPIPEGETADGYLKKLCYEGLKERYTQINTDLTERLEYELGIINQMGYDDYFLIVWDFIKYANDTGIMTGPGRGSAAGSLVAYTLGITKIDPIKYNLIFERFLNPERISMPDIDSDFCYERRQEVIDYVVDKYGEKNVSQIVTFGTMAARACIRDVGRALNYSYNEVDRIAKMIPSVLNITIDKALEMNQELKELYKADNRVKELIDISKTLEGLPRHTSTHAAGVVIASQELVNYVPLLKTDESIVAQFDMNTLEELGLLKMDFLGLRNLTVIRDAVDIIHDNYNVKIDIDNIDYNDKNVYKMLGEGKTAGVFQLESSGMTSFMKDLKPDSLEDIIAGISLYRPGPMASIPKYLKYKKNTDLIEYDTPELESVLDVTYGCMVYQEQVMQIVRDLAGYSMGRSDLVRRAMSKKKHKVMEEERKNFVYGAKDENGEVTVAGCIANGISKEAANSIYDAMMDFASYAFNKSHAAAYAIVAYQTAYLMCYYPTEFIAAMLNSVMGSSEKVAFYIRFAEKRGIQLLAPDINESEYKFTPKDKRIRFGLGALKNVGENAIMDIVHSRKDKGNFKDFMDFCNKVKFSHLNKRAVESLIKGGAFDTLECKRSQLMAVYERVIDGIQNDKKRNIEGQISLFEISSAKMQTEAFNSLKLPNIQEFRKKHLLAMEKEVTGLYISGHPLEEYESAINNMTSKTISDIVSENEIMDEDTNEIMIRYDVNENERVILGGIISEVSKKVTKRNDLMAFIKIQDVYEEIEGIVFPKTLRQYEEKIYEDSIVIIKGRINIREDERPKVICEDIRVIEKSSDENIYIQVFNKADMKHALNNIEHSLDSYKGDTPVKIYVKGDKAYLTDNKYWVDGSVDSLSKLREIFGSENVKVVSNHAS</sequence>
<feature type="domain" description="Polymerase/histidinol phosphatase N-terminal" evidence="11">
    <location>
        <begin position="17"/>
        <end position="84"/>
    </location>
</feature>
<dbReference type="PANTHER" id="PTHR32294:SF0">
    <property type="entry name" value="DNA POLYMERASE III SUBUNIT ALPHA"/>
    <property type="match status" value="1"/>
</dbReference>
<dbReference type="Pfam" id="PF14579">
    <property type="entry name" value="HHH_6"/>
    <property type="match status" value="1"/>
</dbReference>
<keyword evidence="6 12" id="KW-0548">Nucleotidyltransferase</keyword>
<comment type="catalytic activity">
    <reaction evidence="10">
        <text>DNA(n) + a 2'-deoxyribonucleoside 5'-triphosphate = DNA(n+1) + diphosphate</text>
        <dbReference type="Rhea" id="RHEA:22508"/>
        <dbReference type="Rhea" id="RHEA-COMP:17339"/>
        <dbReference type="Rhea" id="RHEA-COMP:17340"/>
        <dbReference type="ChEBI" id="CHEBI:33019"/>
        <dbReference type="ChEBI" id="CHEBI:61560"/>
        <dbReference type="ChEBI" id="CHEBI:173112"/>
        <dbReference type="EC" id="2.7.7.7"/>
    </reaction>
</comment>
<comment type="subcellular location">
    <subcellularLocation>
        <location evidence="1">Cytoplasm</location>
    </subcellularLocation>
</comment>
<dbReference type="GO" id="GO:0005737">
    <property type="term" value="C:cytoplasm"/>
    <property type="evidence" value="ECO:0007669"/>
    <property type="project" value="UniProtKB-SubCell"/>
</dbReference>
<comment type="similarity">
    <text evidence="2">Belongs to the DNA polymerase type-C family. DnaE subfamily.</text>
</comment>
<dbReference type="InterPro" id="IPR041931">
    <property type="entry name" value="DNA_pol3_alpha_thumb_dom"/>
</dbReference>
<dbReference type="Pfam" id="PF17657">
    <property type="entry name" value="DNA_pol3_finger"/>
    <property type="match status" value="1"/>
</dbReference>
<evidence type="ECO:0000313" key="13">
    <source>
        <dbReference type="Proteomes" id="UP001056429"/>
    </source>
</evidence>
<evidence type="ECO:0000313" key="12">
    <source>
        <dbReference type="EMBL" id="MCM1988436.1"/>
    </source>
</evidence>
<dbReference type="Gene3D" id="3.20.20.140">
    <property type="entry name" value="Metal-dependent hydrolases"/>
    <property type="match status" value="1"/>
</dbReference>
<reference evidence="12" key="1">
    <citation type="journal article" date="2021" name="mSystems">
        <title>Bacteria and Archaea Synergistically Convert Glycine Betaine to Biogenic Methane in the Formosa Cold Seep of the South China Sea.</title>
        <authorList>
            <person name="Li L."/>
            <person name="Zhang W."/>
            <person name="Zhang S."/>
            <person name="Song L."/>
            <person name="Sun Q."/>
            <person name="Zhang H."/>
            <person name="Xiang H."/>
            <person name="Dong X."/>
        </authorList>
    </citation>
    <scope>NUCLEOTIDE SEQUENCE</scope>
    <source>
        <strain evidence="12">ZWT</strain>
    </source>
</reference>
<evidence type="ECO:0000256" key="7">
    <source>
        <dbReference type="ARBA" id="ARBA00022705"/>
    </source>
</evidence>
<dbReference type="GO" id="GO:0006260">
    <property type="term" value="P:DNA replication"/>
    <property type="evidence" value="ECO:0007669"/>
    <property type="project" value="UniProtKB-KW"/>
</dbReference>
<dbReference type="GO" id="GO:0008408">
    <property type="term" value="F:3'-5' exonuclease activity"/>
    <property type="evidence" value="ECO:0007669"/>
    <property type="project" value="InterPro"/>
</dbReference>
<dbReference type="Gene3D" id="1.10.150.870">
    <property type="match status" value="1"/>
</dbReference>
<name>A0A9J6NWK8_9CLOT</name>
<dbReference type="Pfam" id="PF01336">
    <property type="entry name" value="tRNA_anti-codon"/>
    <property type="match status" value="1"/>
</dbReference>
<dbReference type="NCBIfam" id="NF005298">
    <property type="entry name" value="PRK06826.1"/>
    <property type="match status" value="1"/>
</dbReference>
<evidence type="ECO:0000256" key="5">
    <source>
        <dbReference type="ARBA" id="ARBA00022679"/>
    </source>
</evidence>
<dbReference type="NCBIfam" id="TIGR00594">
    <property type="entry name" value="polc"/>
    <property type="match status" value="1"/>
</dbReference>
<dbReference type="SUPFAM" id="SSF89550">
    <property type="entry name" value="PHP domain-like"/>
    <property type="match status" value="1"/>
</dbReference>
<comment type="caution">
    <text evidence="12">The sequence shown here is derived from an EMBL/GenBank/DDBJ whole genome shotgun (WGS) entry which is preliminary data.</text>
</comment>
<evidence type="ECO:0000256" key="2">
    <source>
        <dbReference type="ARBA" id="ARBA00009496"/>
    </source>
</evidence>
<keyword evidence="8" id="KW-0239">DNA-directed DNA polymerase</keyword>
<dbReference type="InterPro" id="IPR004805">
    <property type="entry name" value="DnaE2/DnaE/PolC"/>
</dbReference>
<protein>
    <recommendedName>
        <fullName evidence="4">DNA polymerase III subunit alpha</fullName>
        <ecNumber evidence="3">2.7.7.7</ecNumber>
    </recommendedName>
</protein>
<evidence type="ECO:0000256" key="1">
    <source>
        <dbReference type="ARBA" id="ARBA00004496"/>
    </source>
</evidence>
<dbReference type="Proteomes" id="UP001056429">
    <property type="component" value="Unassembled WGS sequence"/>
</dbReference>
<dbReference type="InterPro" id="IPR004013">
    <property type="entry name" value="PHP_dom"/>
</dbReference>
<dbReference type="InterPro" id="IPR029460">
    <property type="entry name" value="DNAPol_HHH"/>
</dbReference>
<dbReference type="SMART" id="SM00481">
    <property type="entry name" value="POLIIIAc"/>
    <property type="match status" value="1"/>
</dbReference>
<dbReference type="GO" id="GO:0003887">
    <property type="term" value="F:DNA-directed DNA polymerase activity"/>
    <property type="evidence" value="ECO:0007669"/>
    <property type="project" value="UniProtKB-KW"/>
</dbReference>
<dbReference type="InterPro" id="IPR003141">
    <property type="entry name" value="Pol/His_phosphatase_N"/>
</dbReference>
<dbReference type="Pfam" id="PF02811">
    <property type="entry name" value="PHP"/>
    <property type="match status" value="1"/>
</dbReference>
<dbReference type="NCBIfam" id="NF004226">
    <property type="entry name" value="PRK05673.1"/>
    <property type="match status" value="1"/>
</dbReference>
<keyword evidence="5 12" id="KW-0808">Transferase</keyword>
<evidence type="ECO:0000256" key="4">
    <source>
        <dbReference type="ARBA" id="ARBA00019114"/>
    </source>
</evidence>
<dbReference type="InterPro" id="IPR040982">
    <property type="entry name" value="DNA_pol3_finger"/>
</dbReference>
<dbReference type="InterPro" id="IPR004365">
    <property type="entry name" value="NA-bd_OB_tRNA"/>
</dbReference>
<dbReference type="EMBL" id="JAGSOJ010000001">
    <property type="protein sequence ID" value="MCM1988436.1"/>
    <property type="molecule type" value="Genomic_DNA"/>
</dbReference>
<dbReference type="AlphaFoldDB" id="A0A9J6NWK8"/>
<dbReference type="Gene3D" id="1.10.10.1600">
    <property type="entry name" value="Bacterial DNA polymerase III alpha subunit, thumb domain"/>
    <property type="match status" value="1"/>
</dbReference>
<gene>
    <name evidence="12" type="ORF">KDK92_01705</name>
</gene>
<dbReference type="Pfam" id="PF07733">
    <property type="entry name" value="DNA_pol3_alpha"/>
    <property type="match status" value="1"/>
</dbReference>
<evidence type="ECO:0000259" key="11">
    <source>
        <dbReference type="SMART" id="SM00481"/>
    </source>
</evidence>
<keyword evidence="7" id="KW-0235">DNA replication</keyword>
<evidence type="ECO:0000256" key="9">
    <source>
        <dbReference type="ARBA" id="ARBA00025611"/>
    </source>
</evidence>
<dbReference type="PANTHER" id="PTHR32294">
    <property type="entry name" value="DNA POLYMERASE III SUBUNIT ALPHA"/>
    <property type="match status" value="1"/>
</dbReference>
<evidence type="ECO:0000256" key="8">
    <source>
        <dbReference type="ARBA" id="ARBA00022932"/>
    </source>
</evidence>
<evidence type="ECO:0000256" key="6">
    <source>
        <dbReference type="ARBA" id="ARBA00022695"/>
    </source>
</evidence>
<evidence type="ECO:0000256" key="3">
    <source>
        <dbReference type="ARBA" id="ARBA00012417"/>
    </source>
</evidence>
<dbReference type="InterPro" id="IPR011708">
    <property type="entry name" value="DNA_pol3_alpha_NTPase_dom"/>
</dbReference>
<organism evidence="12 13">
    <name type="scientific">Oceanirhabdus seepicola</name>
    <dbReference type="NCBI Taxonomy" id="2828781"/>
    <lineage>
        <taxon>Bacteria</taxon>
        <taxon>Bacillati</taxon>
        <taxon>Bacillota</taxon>
        <taxon>Clostridia</taxon>
        <taxon>Eubacteriales</taxon>
        <taxon>Clostridiaceae</taxon>
        <taxon>Oceanirhabdus</taxon>
    </lineage>
</organism>
<keyword evidence="13" id="KW-1185">Reference proteome</keyword>
<dbReference type="EC" id="2.7.7.7" evidence="3"/>
<reference evidence="12" key="2">
    <citation type="submission" date="2021-04" db="EMBL/GenBank/DDBJ databases">
        <authorList>
            <person name="Dong X."/>
        </authorList>
    </citation>
    <scope>NUCLEOTIDE SEQUENCE</scope>
    <source>
        <strain evidence="12">ZWT</strain>
    </source>
</reference>
<accession>A0A9J6NWK8</accession>
<evidence type="ECO:0000256" key="10">
    <source>
        <dbReference type="ARBA" id="ARBA00049244"/>
    </source>
</evidence>
<comment type="function">
    <text evidence="9">DNA polymerase III is a complex, multichain enzyme responsible for most of the replicative synthesis in bacteria. This DNA polymerase also exhibits 3' to 5' exonuclease activity. The alpha chain is the DNA polymerase.</text>
</comment>
<dbReference type="CDD" id="cd12113">
    <property type="entry name" value="PHP_PolIIIA_DnaE3"/>
    <property type="match status" value="1"/>
</dbReference>